<keyword evidence="2" id="KW-0479">Metal-binding</keyword>
<accession>A0A9P4I767</accession>
<dbReference type="Pfam" id="PF07731">
    <property type="entry name" value="Cu-oxidase_2"/>
    <property type="match status" value="1"/>
</dbReference>
<evidence type="ECO:0000256" key="1">
    <source>
        <dbReference type="ARBA" id="ARBA00010609"/>
    </source>
</evidence>
<dbReference type="Pfam" id="PF07732">
    <property type="entry name" value="Cu-oxidase_3"/>
    <property type="match status" value="1"/>
</dbReference>
<evidence type="ECO:0000256" key="2">
    <source>
        <dbReference type="ARBA" id="ARBA00022723"/>
    </source>
</evidence>
<dbReference type="Gene3D" id="2.60.40.420">
    <property type="entry name" value="Cupredoxins - blue copper proteins"/>
    <property type="match status" value="2"/>
</dbReference>
<evidence type="ECO:0000313" key="7">
    <source>
        <dbReference type="Proteomes" id="UP000799772"/>
    </source>
</evidence>
<feature type="chain" id="PRO_5040368207" evidence="3">
    <location>
        <begin position="20"/>
        <end position="429"/>
    </location>
</feature>
<keyword evidence="7" id="KW-1185">Reference proteome</keyword>
<dbReference type="SUPFAM" id="SSF49503">
    <property type="entry name" value="Cupredoxins"/>
    <property type="match status" value="2"/>
</dbReference>
<feature type="domain" description="Plastocyanin-like" evidence="5">
    <location>
        <begin position="128"/>
        <end position="238"/>
    </location>
</feature>
<reference evidence="6" key="1">
    <citation type="journal article" date="2020" name="Stud. Mycol.">
        <title>101 Dothideomycetes genomes: a test case for predicting lifestyles and emergence of pathogens.</title>
        <authorList>
            <person name="Haridas S."/>
            <person name="Albert R."/>
            <person name="Binder M."/>
            <person name="Bloem J."/>
            <person name="Labutti K."/>
            <person name="Salamov A."/>
            <person name="Andreopoulos B."/>
            <person name="Baker S."/>
            <person name="Barry K."/>
            <person name="Bills G."/>
            <person name="Bluhm B."/>
            <person name="Cannon C."/>
            <person name="Castanera R."/>
            <person name="Culley D."/>
            <person name="Daum C."/>
            <person name="Ezra D."/>
            <person name="Gonzalez J."/>
            <person name="Henrissat B."/>
            <person name="Kuo A."/>
            <person name="Liang C."/>
            <person name="Lipzen A."/>
            <person name="Lutzoni F."/>
            <person name="Magnuson J."/>
            <person name="Mondo S."/>
            <person name="Nolan M."/>
            <person name="Ohm R."/>
            <person name="Pangilinan J."/>
            <person name="Park H.-J."/>
            <person name="Ramirez L."/>
            <person name="Alfaro M."/>
            <person name="Sun H."/>
            <person name="Tritt A."/>
            <person name="Yoshinaga Y."/>
            <person name="Zwiers L.-H."/>
            <person name="Turgeon B."/>
            <person name="Goodwin S."/>
            <person name="Spatafora J."/>
            <person name="Crous P."/>
            <person name="Grigoriev I."/>
        </authorList>
    </citation>
    <scope>NUCLEOTIDE SEQUENCE</scope>
    <source>
        <strain evidence="6">CBS 133067</strain>
    </source>
</reference>
<dbReference type="GO" id="GO:0005507">
    <property type="term" value="F:copper ion binding"/>
    <property type="evidence" value="ECO:0007669"/>
    <property type="project" value="InterPro"/>
</dbReference>
<dbReference type="OrthoDB" id="2121828at2759"/>
<protein>
    <submittedName>
        <fullName evidence="6">Cupredoxin</fullName>
    </submittedName>
</protein>
<gene>
    <name evidence="6" type="ORF">NA57DRAFT_79692</name>
</gene>
<dbReference type="InterPro" id="IPR008972">
    <property type="entry name" value="Cupredoxin"/>
</dbReference>
<dbReference type="InterPro" id="IPR011706">
    <property type="entry name" value="Cu-oxidase_C"/>
</dbReference>
<sequence length="429" mass="47688">MVRASSLIYFMALALPAASLPSPASSPAVSRCAAQMDSSLPYYVPEGFHFSGNVRKYYVAAEVDAWDYAPSGYDNYLGVRMNESFRAQTWGYIPSNTSMGTKYDKALYRGYTGADFKTRTEQPPWQGYMGPTIRGEVGDMIEILFVNNMELFYASMHSMGLFYPKEFEGSIYYNGTGTHPSLGDAVAPGECFVYKWLVPGSSASPDPGMNSKLFSYHSYVSMYQDQDAGLSGPIIIYNAGTMESTMAQNREFVLFYGDNQESNSFLALHNVQKYLPQIASSFTNESSTYPKLPSGNESVWYPQLINTPNIPSINTSVAANFFPMNGYIFSNSPAFEMCVNDKVIWYLWDMGFDTHTVHWHGDNVLQHGIVTPSVAINPGQMITVTMNAANPGWWQVICHFNQHLSKGMEANYIVHGGVGNDCTLPPLEK</sequence>
<feature type="domain" description="Plastocyanin-like" evidence="4">
    <location>
        <begin position="309"/>
        <end position="414"/>
    </location>
</feature>
<keyword evidence="3" id="KW-0732">Signal</keyword>
<organism evidence="6 7">
    <name type="scientific">Rhizodiscina lignyota</name>
    <dbReference type="NCBI Taxonomy" id="1504668"/>
    <lineage>
        <taxon>Eukaryota</taxon>
        <taxon>Fungi</taxon>
        <taxon>Dikarya</taxon>
        <taxon>Ascomycota</taxon>
        <taxon>Pezizomycotina</taxon>
        <taxon>Dothideomycetes</taxon>
        <taxon>Pleosporomycetidae</taxon>
        <taxon>Aulographales</taxon>
        <taxon>Rhizodiscinaceae</taxon>
        <taxon>Rhizodiscina</taxon>
    </lineage>
</organism>
<comment type="caution">
    <text evidence="6">The sequence shown here is derived from an EMBL/GenBank/DDBJ whole genome shotgun (WGS) entry which is preliminary data.</text>
</comment>
<evidence type="ECO:0000259" key="4">
    <source>
        <dbReference type="Pfam" id="PF07731"/>
    </source>
</evidence>
<dbReference type="InterPro" id="IPR033138">
    <property type="entry name" value="Cu_oxidase_CS"/>
</dbReference>
<evidence type="ECO:0000256" key="3">
    <source>
        <dbReference type="SAM" id="SignalP"/>
    </source>
</evidence>
<name>A0A9P4I767_9PEZI</name>
<dbReference type="Proteomes" id="UP000799772">
    <property type="component" value="Unassembled WGS sequence"/>
</dbReference>
<dbReference type="InterPro" id="IPR011707">
    <property type="entry name" value="Cu-oxidase-like_N"/>
</dbReference>
<comment type="similarity">
    <text evidence="1">Belongs to the multicopper oxidase family.</text>
</comment>
<evidence type="ECO:0000313" key="6">
    <source>
        <dbReference type="EMBL" id="KAF2095204.1"/>
    </source>
</evidence>
<dbReference type="GO" id="GO:0016491">
    <property type="term" value="F:oxidoreductase activity"/>
    <property type="evidence" value="ECO:0007669"/>
    <property type="project" value="InterPro"/>
</dbReference>
<dbReference type="PROSITE" id="PS00079">
    <property type="entry name" value="MULTICOPPER_OXIDASE1"/>
    <property type="match status" value="1"/>
</dbReference>
<evidence type="ECO:0000259" key="5">
    <source>
        <dbReference type="Pfam" id="PF07732"/>
    </source>
</evidence>
<dbReference type="AlphaFoldDB" id="A0A9P4I767"/>
<proteinExistence type="inferred from homology"/>
<feature type="signal peptide" evidence="3">
    <location>
        <begin position="1"/>
        <end position="19"/>
    </location>
</feature>
<dbReference type="EMBL" id="ML978132">
    <property type="protein sequence ID" value="KAF2095204.1"/>
    <property type="molecule type" value="Genomic_DNA"/>
</dbReference>